<protein>
    <submittedName>
        <fullName evidence="1">Uncharacterized protein</fullName>
    </submittedName>
</protein>
<sequence length="127" mass="13935">MPSFLGPLGYVVWGLGIFAMLVPVSGNVNCAPSSDWISHGYDAGTGYIKAAGWKMSINELPPYTGGLKVKLSMLIQHSFYHSIKTITPGSGIYEDFFSYAMFDTSNYFTGPLEPYALGVGRFYLKIQ</sequence>
<organism evidence="1 2">
    <name type="scientific">Pyrobaculum aerophilum</name>
    <dbReference type="NCBI Taxonomy" id="13773"/>
    <lineage>
        <taxon>Archaea</taxon>
        <taxon>Thermoproteota</taxon>
        <taxon>Thermoprotei</taxon>
        <taxon>Thermoproteales</taxon>
        <taxon>Thermoproteaceae</taxon>
        <taxon>Pyrobaculum</taxon>
    </lineage>
</organism>
<comment type="caution">
    <text evidence="1">The sequence shown here is derived from an EMBL/GenBank/DDBJ whole genome shotgun (WGS) entry which is preliminary data.</text>
</comment>
<evidence type="ECO:0000313" key="1">
    <source>
        <dbReference type="EMBL" id="RFA94021.1"/>
    </source>
</evidence>
<gene>
    <name evidence="1" type="ORF">CGL52_14725</name>
</gene>
<name>A0A371QVL0_9CREN</name>
<accession>A0A371QVL0</accession>
<dbReference type="AlphaFoldDB" id="A0A371QVL0"/>
<evidence type="ECO:0000313" key="2">
    <source>
        <dbReference type="Proteomes" id="UP000256877"/>
    </source>
</evidence>
<dbReference type="EMBL" id="NMUF01000109">
    <property type="protein sequence ID" value="RFA94021.1"/>
    <property type="molecule type" value="Genomic_DNA"/>
</dbReference>
<reference evidence="1 2" key="1">
    <citation type="submission" date="2017-07" db="EMBL/GenBank/DDBJ databases">
        <title>Draft genome sequence of aerobic hyperthermophilic archaea, Pyrobaculum aerophilum YKB31 and YKB32.</title>
        <authorList>
            <person name="Mochizuki T."/>
            <person name="Berliner A.J."/>
            <person name="Yoshida-Takashima Y."/>
            <person name="Takaki Y."/>
            <person name="Nunoura T."/>
            <person name="Takai K."/>
        </authorList>
    </citation>
    <scope>NUCLEOTIDE SEQUENCE [LARGE SCALE GENOMIC DNA]</scope>
    <source>
        <strain evidence="1 2">YKB32</strain>
    </source>
</reference>
<dbReference type="Proteomes" id="UP000256877">
    <property type="component" value="Unassembled WGS sequence"/>
</dbReference>
<proteinExistence type="predicted"/>
<feature type="non-terminal residue" evidence="1">
    <location>
        <position position="1"/>
    </location>
</feature>